<name>A0A5B0X1Z8_9GAMM</name>
<reference evidence="1 2" key="1">
    <citation type="submission" date="2019-09" db="EMBL/GenBank/DDBJ databases">
        <authorList>
            <person name="Chen X.-Y."/>
        </authorList>
    </citation>
    <scope>NUCLEOTIDE SEQUENCE [LARGE SCALE GENOMIC DNA]</scope>
    <source>
        <strain evidence="1 2">NY5</strain>
    </source>
</reference>
<proteinExistence type="predicted"/>
<sequence length="335" mass="38384">MNTVKAGAAHTAVTSIAPVPGSRRAVSDHFREHFSAMFDEYPIDSYIRLLDETGSDKSMYYSAPEVRAHWQSIVAKWGDEALEIYHRVTMLELMQGFEARAVKHNYPNSIIQLFHQNFARIEKNIATGPVGTYPHHGDNFIKDFSLCRQTAFPGGGAWVVDHAGGFSRKFMFQGGLGQFLRMARLYLFATRGHRPLYSMHIHNELSQGHTLEERQACHLRIVEMMARHPEIKGMYGISWLTDPLIPKVSPRLRWVREIPEANGCEYFRVGIDIEGGALTRSTTRRRLFEEGKYMPTKYLSIWPRKKMMAWARRVTSQPYAPPRVKHHIAPTSVAK</sequence>
<dbReference type="RefSeq" id="WP_149610850.1">
    <property type="nucleotide sequence ID" value="NZ_VTUX01000003.1"/>
</dbReference>
<dbReference type="EMBL" id="VTUX01000003">
    <property type="protein sequence ID" value="KAA1192567.1"/>
    <property type="molecule type" value="Genomic_DNA"/>
</dbReference>
<accession>A0A5B0X1Z8</accession>
<keyword evidence="2" id="KW-1185">Reference proteome</keyword>
<comment type="caution">
    <text evidence="1">The sequence shown here is derived from an EMBL/GenBank/DDBJ whole genome shotgun (WGS) entry which is preliminary data.</text>
</comment>
<protein>
    <submittedName>
        <fullName evidence="1">Uncharacterized protein</fullName>
    </submittedName>
</protein>
<evidence type="ECO:0000313" key="2">
    <source>
        <dbReference type="Proteomes" id="UP000323708"/>
    </source>
</evidence>
<gene>
    <name evidence="1" type="ORF">F0M18_07815</name>
</gene>
<evidence type="ECO:0000313" key="1">
    <source>
        <dbReference type="EMBL" id="KAA1192567.1"/>
    </source>
</evidence>
<dbReference type="Proteomes" id="UP000323708">
    <property type="component" value="Unassembled WGS sequence"/>
</dbReference>
<dbReference type="AlphaFoldDB" id="A0A5B0X1Z8"/>
<organism evidence="1 2">
    <name type="scientific">Pseudohalioglobus sediminis</name>
    <dbReference type="NCBI Taxonomy" id="2606449"/>
    <lineage>
        <taxon>Bacteria</taxon>
        <taxon>Pseudomonadati</taxon>
        <taxon>Pseudomonadota</taxon>
        <taxon>Gammaproteobacteria</taxon>
        <taxon>Cellvibrionales</taxon>
        <taxon>Halieaceae</taxon>
        <taxon>Pseudohalioglobus</taxon>
    </lineage>
</organism>